<evidence type="ECO:0000313" key="1">
    <source>
        <dbReference type="EMBL" id="KFE52184.1"/>
    </source>
</evidence>
<dbReference type="Proteomes" id="UP000028631">
    <property type="component" value="Unassembled WGS sequence"/>
</dbReference>
<reference evidence="1 2" key="1">
    <citation type="submission" date="2014-07" db="EMBL/GenBank/DDBJ databases">
        <title>Draft Genome Sequences of Environmental Pseudomonas syringae strains.</title>
        <authorList>
            <person name="Baltrus D.A."/>
            <person name="Berge O."/>
            <person name="Morris C."/>
        </authorList>
    </citation>
    <scope>NUCLEOTIDE SEQUENCE [LARGE SCALE GENOMIC DNA]</scope>
    <source>
        <strain evidence="1 2">GAW0119</strain>
    </source>
</reference>
<dbReference type="EMBL" id="JPQU01000076">
    <property type="protein sequence ID" value="KFE52184.1"/>
    <property type="molecule type" value="Genomic_DNA"/>
</dbReference>
<protein>
    <submittedName>
        <fullName evidence="1">Uncharacterized protein</fullName>
    </submittedName>
</protein>
<accession>A0A085V9S1</accession>
<comment type="caution">
    <text evidence="1">The sequence shown here is derived from an EMBL/GenBank/DDBJ whole genome shotgun (WGS) entry which is preliminary data.</text>
</comment>
<sequence length="270" mass="30346">MQKKIYLSEAPYLFFEGQFAKSANPNIFTLAPIYLSFRQSIDDDGLTFDSNRHLTVAVDFFSPSADTEKPLGSTILDLGRVRRGQIICYGKDSQCQYSHTKDELFVKSTKYFWLQLPDGDNSPMYAQSVITETRDGNDFVKFVGKVMSDNSQLVVDTLNNEVEMMISRTKRQETKAALMAKKDTARTAYNDAIVDAIPILQSCIDADESDKEKYFTAVLNASETQRKVNNAAAAADMSLPFVKEFIERPSTAKINKNKCQSSLGRIYRGV</sequence>
<organism evidence="1 2">
    <name type="scientific">Pseudomonas syringae</name>
    <dbReference type="NCBI Taxonomy" id="317"/>
    <lineage>
        <taxon>Bacteria</taxon>
        <taxon>Pseudomonadati</taxon>
        <taxon>Pseudomonadota</taxon>
        <taxon>Gammaproteobacteria</taxon>
        <taxon>Pseudomonadales</taxon>
        <taxon>Pseudomonadaceae</taxon>
        <taxon>Pseudomonas</taxon>
    </lineage>
</organism>
<evidence type="ECO:0000313" key="2">
    <source>
        <dbReference type="Proteomes" id="UP000028631"/>
    </source>
</evidence>
<keyword evidence="2" id="KW-1185">Reference proteome</keyword>
<dbReference type="PATRIC" id="fig|317.175.peg.4676"/>
<name>A0A085V9S1_PSESX</name>
<proteinExistence type="predicted"/>
<gene>
    <name evidence="1" type="ORF">IV01_22445</name>
</gene>
<dbReference type="AlphaFoldDB" id="A0A085V9S1"/>